<dbReference type="EMBL" id="RCCI01000004">
    <property type="protein sequence ID" value="RLJ68511.1"/>
    <property type="molecule type" value="Genomic_DNA"/>
</dbReference>
<dbReference type="Proteomes" id="UP000268908">
    <property type="component" value="Unassembled WGS sequence"/>
</dbReference>
<gene>
    <name evidence="2" type="ORF">DFR35_1073</name>
</gene>
<evidence type="ECO:0000256" key="1">
    <source>
        <dbReference type="SAM" id="SignalP"/>
    </source>
</evidence>
<evidence type="ECO:0000313" key="3">
    <source>
        <dbReference type="Proteomes" id="UP000268908"/>
    </source>
</evidence>
<protein>
    <submittedName>
        <fullName evidence="2">Cu/Ag efflux protein CusF</fullName>
    </submittedName>
</protein>
<dbReference type="Gene3D" id="2.40.50.320">
    <property type="entry name" value="Copper binding periplasmic protein CusF"/>
    <property type="match status" value="1"/>
</dbReference>
<reference evidence="2 3" key="1">
    <citation type="submission" date="2018-10" db="EMBL/GenBank/DDBJ databases">
        <title>Genomic Encyclopedia of Type Strains, Phase IV (KMG-IV): sequencing the most valuable type-strain genomes for metagenomic binning, comparative biology and taxonomic classification.</title>
        <authorList>
            <person name="Goeker M."/>
        </authorList>
    </citation>
    <scope>NUCLEOTIDE SEQUENCE [LARGE SCALE GENOMIC DNA]</scope>
    <source>
        <strain evidence="2 3">DSM 26916</strain>
    </source>
</reference>
<dbReference type="InterPro" id="IPR021647">
    <property type="entry name" value="CusF_Ec"/>
</dbReference>
<organism evidence="2 3">
    <name type="scientific">Sulfurisoma sediminicola</name>
    <dbReference type="NCBI Taxonomy" id="1381557"/>
    <lineage>
        <taxon>Bacteria</taxon>
        <taxon>Pseudomonadati</taxon>
        <taxon>Pseudomonadota</taxon>
        <taxon>Betaproteobacteria</taxon>
        <taxon>Nitrosomonadales</taxon>
        <taxon>Sterolibacteriaceae</taxon>
        <taxon>Sulfurisoma</taxon>
    </lineage>
</organism>
<dbReference type="Pfam" id="PF11604">
    <property type="entry name" value="CusF_Ec"/>
    <property type="match status" value="1"/>
</dbReference>
<name>A0A497XKP1_9PROT</name>
<keyword evidence="3" id="KW-1185">Reference proteome</keyword>
<proteinExistence type="predicted"/>
<dbReference type="AlphaFoldDB" id="A0A497XKP1"/>
<accession>A0A497XKP1</accession>
<comment type="caution">
    <text evidence="2">The sequence shown here is derived from an EMBL/GenBank/DDBJ whole genome shotgun (WGS) entry which is preliminary data.</text>
</comment>
<sequence>MKAILRALAIAALVVPFSIHAADALSEGTVKKVEAAAGRVTLAHGPIENIGMPPMTMMFKVKDPAMLKKVKEGDKVRFRVEEIGGTYTVVRIEAAK</sequence>
<feature type="chain" id="PRO_5019711478" evidence="1">
    <location>
        <begin position="22"/>
        <end position="96"/>
    </location>
</feature>
<keyword evidence="1" id="KW-0732">Signal</keyword>
<dbReference type="InterPro" id="IPR042230">
    <property type="entry name" value="CusF_sf"/>
</dbReference>
<evidence type="ECO:0000313" key="2">
    <source>
        <dbReference type="EMBL" id="RLJ68511.1"/>
    </source>
</evidence>
<dbReference type="OrthoDB" id="9180744at2"/>
<feature type="signal peptide" evidence="1">
    <location>
        <begin position="1"/>
        <end position="21"/>
    </location>
</feature>
<dbReference type="RefSeq" id="WP_121240402.1">
    <property type="nucleotide sequence ID" value="NZ_BHVV01000002.1"/>
</dbReference>